<gene>
    <name evidence="1" type="ORF">BT63DRAFT_441012</name>
</gene>
<dbReference type="InterPro" id="IPR027417">
    <property type="entry name" value="P-loop_NTPase"/>
</dbReference>
<sequence>MGVFIYLIGFPGVGKLTVAKELSQIIPNSKVFDNHLIIDPASAIVERNMPEYVPLRISLRKLCLDAIANSQSTKHISWIFTDSQTSDGKGAGNPRDYQEAAISQGAEFISVVLNCDLEENIRRVGSRNRIETRGKLTDEAILESIYKGEPIFRFGKDANEIEIDVSHLAAKDVAELIASHVRIVASKST</sequence>
<evidence type="ECO:0000313" key="2">
    <source>
        <dbReference type="Proteomes" id="UP000799302"/>
    </source>
</evidence>
<dbReference type="SUPFAM" id="SSF52540">
    <property type="entry name" value="P-loop containing nucleoside triphosphate hydrolases"/>
    <property type="match status" value="1"/>
</dbReference>
<proteinExistence type="predicted"/>
<reference evidence="1" key="1">
    <citation type="journal article" date="2020" name="Stud. Mycol.">
        <title>101 Dothideomycetes genomes: a test case for predicting lifestyles and emergence of pathogens.</title>
        <authorList>
            <person name="Haridas S."/>
            <person name="Albert R."/>
            <person name="Binder M."/>
            <person name="Bloem J."/>
            <person name="Labutti K."/>
            <person name="Salamov A."/>
            <person name="Andreopoulos B."/>
            <person name="Baker S."/>
            <person name="Barry K."/>
            <person name="Bills G."/>
            <person name="Bluhm B."/>
            <person name="Cannon C."/>
            <person name="Castanera R."/>
            <person name="Culley D."/>
            <person name="Daum C."/>
            <person name="Ezra D."/>
            <person name="Gonzalez J."/>
            <person name="Henrissat B."/>
            <person name="Kuo A."/>
            <person name="Liang C."/>
            <person name="Lipzen A."/>
            <person name="Lutzoni F."/>
            <person name="Magnuson J."/>
            <person name="Mondo S."/>
            <person name="Nolan M."/>
            <person name="Ohm R."/>
            <person name="Pangilinan J."/>
            <person name="Park H.-J."/>
            <person name="Ramirez L."/>
            <person name="Alfaro M."/>
            <person name="Sun H."/>
            <person name="Tritt A."/>
            <person name="Yoshinaga Y."/>
            <person name="Zwiers L.-H."/>
            <person name="Turgeon B."/>
            <person name="Goodwin S."/>
            <person name="Spatafora J."/>
            <person name="Crous P."/>
            <person name="Grigoriev I."/>
        </authorList>
    </citation>
    <scope>NUCLEOTIDE SEQUENCE</scope>
    <source>
        <strain evidence="1">CBS 115976</strain>
    </source>
</reference>
<organism evidence="1 2">
    <name type="scientific">Microthyrium microscopicum</name>
    <dbReference type="NCBI Taxonomy" id="703497"/>
    <lineage>
        <taxon>Eukaryota</taxon>
        <taxon>Fungi</taxon>
        <taxon>Dikarya</taxon>
        <taxon>Ascomycota</taxon>
        <taxon>Pezizomycotina</taxon>
        <taxon>Dothideomycetes</taxon>
        <taxon>Dothideomycetes incertae sedis</taxon>
        <taxon>Microthyriales</taxon>
        <taxon>Microthyriaceae</taxon>
        <taxon>Microthyrium</taxon>
    </lineage>
</organism>
<dbReference type="EMBL" id="MU004237">
    <property type="protein sequence ID" value="KAF2667328.1"/>
    <property type="molecule type" value="Genomic_DNA"/>
</dbReference>
<dbReference type="AlphaFoldDB" id="A0A6A6U8A7"/>
<dbReference type="Proteomes" id="UP000799302">
    <property type="component" value="Unassembled WGS sequence"/>
</dbReference>
<name>A0A6A6U8A7_9PEZI</name>
<evidence type="ECO:0008006" key="3">
    <source>
        <dbReference type="Google" id="ProtNLM"/>
    </source>
</evidence>
<dbReference type="OrthoDB" id="5426988at2759"/>
<evidence type="ECO:0000313" key="1">
    <source>
        <dbReference type="EMBL" id="KAF2667328.1"/>
    </source>
</evidence>
<dbReference type="Gene3D" id="3.40.50.300">
    <property type="entry name" value="P-loop containing nucleotide triphosphate hydrolases"/>
    <property type="match status" value="1"/>
</dbReference>
<keyword evidence="2" id="KW-1185">Reference proteome</keyword>
<protein>
    <recommendedName>
        <fullName evidence="3">P-loop containing nucleoside triphosphate hydrolase protein</fullName>
    </recommendedName>
</protein>
<accession>A0A6A6U8A7</accession>